<dbReference type="InterPro" id="IPR050131">
    <property type="entry name" value="Peptidase_S8_subtilisin-like"/>
</dbReference>
<evidence type="ECO:0000259" key="9">
    <source>
        <dbReference type="Pfam" id="PF18425"/>
    </source>
</evidence>
<dbReference type="InterPro" id="IPR034045">
    <property type="entry name" value="Pep_S8_CspA-like"/>
</dbReference>
<feature type="domain" description="Csp protease B prodomain" evidence="9">
    <location>
        <begin position="4"/>
        <end position="92"/>
    </location>
</feature>
<comment type="similarity">
    <text evidence="1 6 7">Belongs to the peptidase S8 family.</text>
</comment>
<feature type="domain" description="Peptidase S8/S53" evidence="8">
    <location>
        <begin position="119"/>
        <end position="311"/>
    </location>
</feature>
<dbReference type="InterPro" id="IPR036852">
    <property type="entry name" value="Peptidase_S8/S53_dom_sf"/>
</dbReference>
<dbReference type="Pfam" id="PF00082">
    <property type="entry name" value="Peptidase_S8"/>
    <property type="match status" value="2"/>
</dbReference>
<keyword evidence="4 6" id="KW-0720">Serine protease</keyword>
<dbReference type="PRINTS" id="PR00723">
    <property type="entry name" value="SUBTILISIN"/>
</dbReference>
<protein>
    <submittedName>
        <fullName evidence="10">Subtilase family protein</fullName>
    </submittedName>
</protein>
<organism evidence="10 11">
    <name type="scientific">[Clostridium] polysaccharolyticum</name>
    <dbReference type="NCBI Taxonomy" id="29364"/>
    <lineage>
        <taxon>Bacteria</taxon>
        <taxon>Bacillati</taxon>
        <taxon>Bacillota</taxon>
        <taxon>Clostridia</taxon>
        <taxon>Lachnospirales</taxon>
        <taxon>Lachnospiraceae</taxon>
    </lineage>
</organism>
<dbReference type="InterPro" id="IPR000209">
    <property type="entry name" value="Peptidase_S8/S53_dom"/>
</dbReference>
<evidence type="ECO:0000256" key="4">
    <source>
        <dbReference type="ARBA" id="ARBA00022825"/>
    </source>
</evidence>
<name>A0A1H9YWU6_9FIRM</name>
<dbReference type="STRING" id="29364.SAMN04487772_102214"/>
<dbReference type="GO" id="GO:0006508">
    <property type="term" value="P:proteolysis"/>
    <property type="evidence" value="ECO:0007669"/>
    <property type="project" value="UniProtKB-KW"/>
</dbReference>
<dbReference type="Gene3D" id="3.30.70.2980">
    <property type="match status" value="1"/>
</dbReference>
<dbReference type="PROSITE" id="PS51892">
    <property type="entry name" value="SUBTILASE"/>
    <property type="match status" value="1"/>
</dbReference>
<gene>
    <name evidence="10" type="ORF">SAMN04487772_102214</name>
</gene>
<dbReference type="PROSITE" id="PS00138">
    <property type="entry name" value="SUBTILASE_SER"/>
    <property type="match status" value="1"/>
</dbReference>
<dbReference type="InterPro" id="IPR023828">
    <property type="entry name" value="Peptidase_S8_Ser-AS"/>
</dbReference>
<evidence type="ECO:0000256" key="1">
    <source>
        <dbReference type="ARBA" id="ARBA00011073"/>
    </source>
</evidence>
<evidence type="ECO:0000256" key="5">
    <source>
        <dbReference type="PIRSR" id="PIRSR615500-1"/>
    </source>
</evidence>
<dbReference type="PANTHER" id="PTHR43806:SF11">
    <property type="entry name" value="CEREVISIN-RELATED"/>
    <property type="match status" value="1"/>
</dbReference>
<dbReference type="EMBL" id="FOHN01000002">
    <property type="protein sequence ID" value="SES73164.1"/>
    <property type="molecule type" value="Genomic_DNA"/>
</dbReference>
<evidence type="ECO:0000313" key="11">
    <source>
        <dbReference type="Proteomes" id="UP000199800"/>
    </source>
</evidence>
<dbReference type="InterPro" id="IPR015500">
    <property type="entry name" value="Peptidase_S8_subtilisin-rel"/>
</dbReference>
<dbReference type="Pfam" id="PF18425">
    <property type="entry name" value="CspB_prodomain"/>
    <property type="match status" value="1"/>
</dbReference>
<dbReference type="InterPro" id="IPR017310">
    <property type="entry name" value="Pept_S8A_subtilisin_clostridia"/>
</dbReference>
<keyword evidence="3 6" id="KW-0378">Hydrolase</keyword>
<dbReference type="OrthoDB" id="9762689at2"/>
<dbReference type="SUPFAM" id="SSF52743">
    <property type="entry name" value="Subtilisin-like"/>
    <property type="match status" value="1"/>
</dbReference>
<dbReference type="RefSeq" id="WP_092475824.1">
    <property type="nucleotide sequence ID" value="NZ_FOHN01000002.1"/>
</dbReference>
<dbReference type="InterPro" id="IPR023827">
    <property type="entry name" value="Peptidase_S8_Asp-AS"/>
</dbReference>
<proteinExistence type="inferred from homology"/>
<dbReference type="PROSITE" id="PS00136">
    <property type="entry name" value="SUBTILASE_ASP"/>
    <property type="match status" value="1"/>
</dbReference>
<reference evidence="10 11" key="1">
    <citation type="submission" date="2016-10" db="EMBL/GenBank/DDBJ databases">
        <authorList>
            <person name="de Groot N.N."/>
        </authorList>
    </citation>
    <scope>NUCLEOTIDE SEQUENCE [LARGE SCALE GENOMIC DNA]</scope>
    <source>
        <strain evidence="10 11">DSM 1801</strain>
    </source>
</reference>
<evidence type="ECO:0000256" key="6">
    <source>
        <dbReference type="PROSITE-ProRule" id="PRU01240"/>
    </source>
</evidence>
<dbReference type="Gene3D" id="2.60.120.1290">
    <property type="match status" value="1"/>
</dbReference>
<feature type="domain" description="Peptidase S8/S53" evidence="8">
    <location>
        <begin position="451"/>
        <end position="573"/>
    </location>
</feature>
<dbReference type="PROSITE" id="PS00137">
    <property type="entry name" value="SUBTILASE_HIS"/>
    <property type="match status" value="1"/>
</dbReference>
<dbReference type="CDD" id="cd07478">
    <property type="entry name" value="Peptidases_S8_CspA-like"/>
    <property type="match status" value="1"/>
</dbReference>
<dbReference type="InterPro" id="IPR041365">
    <property type="entry name" value="CspB_prodomain"/>
</dbReference>
<evidence type="ECO:0000256" key="3">
    <source>
        <dbReference type="ARBA" id="ARBA00022801"/>
    </source>
</evidence>
<feature type="active site" description="Charge relay system" evidence="5 6">
    <location>
        <position position="202"/>
    </location>
</feature>
<dbReference type="InterPro" id="IPR022398">
    <property type="entry name" value="Peptidase_S8_His-AS"/>
</dbReference>
<dbReference type="PANTHER" id="PTHR43806">
    <property type="entry name" value="PEPTIDASE S8"/>
    <property type="match status" value="1"/>
</dbReference>
<evidence type="ECO:0000256" key="7">
    <source>
        <dbReference type="RuleBase" id="RU003355"/>
    </source>
</evidence>
<dbReference type="Gene3D" id="3.40.50.200">
    <property type="entry name" value="Peptidase S8/S53 domain"/>
    <property type="match status" value="1"/>
</dbReference>
<dbReference type="Proteomes" id="UP000199800">
    <property type="component" value="Unassembled WGS sequence"/>
</dbReference>
<accession>A0A1H9YWU6</accession>
<feature type="active site" description="Charge relay system" evidence="5 6">
    <location>
        <position position="128"/>
    </location>
</feature>
<dbReference type="GO" id="GO:0004252">
    <property type="term" value="F:serine-type endopeptidase activity"/>
    <property type="evidence" value="ECO:0007669"/>
    <property type="project" value="UniProtKB-UniRule"/>
</dbReference>
<sequence>MNNEKIDNQLKLALESTEEQRSRTADLNLGYDAFTNTWELIVRHAGSLEDIQNELDISVVELLGGYAIITIPQYLIGRLTEYPQIEYIEMPKGLFFAATNGKAASCINGVQESTSGLFGSGVIIAIIDSGIDYAHPDFRNDDGTTRILDLWDQTIEPEEGLAPPEGFATGTLYTRERINEALKARTRQERQNLVPSADLSGHGTHVAGIAAGNGRGAENAPVGVAPMSELLIVKLGASAGDSFPKTTQLMQGMDYVVRRAIELRRPLVINLSFGNNYGSHANNSILEQYINDVSGLWKTTIAIGTGNEGASSRHYAGVLTAREPLDVEMSVASGENTLNLQIWKNFYDDFEIILHAPGDTSSGTISRVSGRQQFVLEETQVFLYYGEPTPYNSLQEIYIEMIPASGNTYLTEGIWRFEFRPKTIITGNFYMWIPIAETISPTTKFLRPTLATTLTVPATSAKSISVGAYDSDTDSLAFFSGRGYTLNGQVKPDLVAPGVNIFSCAPNDGYIQKTGTSMATPFVAGAAALLMEWGIIRGFDPYLYGEKVKAYLIAGTRKLSFEQQYPNPQIGFGALCLMGTFRYIGIRQI</sequence>
<evidence type="ECO:0000313" key="10">
    <source>
        <dbReference type="EMBL" id="SES73164.1"/>
    </source>
</evidence>
<dbReference type="PIRSF" id="PIRSF037894">
    <property type="entry name" value="Subtilisin_rel_CspABC"/>
    <property type="match status" value="1"/>
</dbReference>
<feature type="active site" description="Charge relay system" evidence="5 6">
    <location>
        <position position="517"/>
    </location>
</feature>
<keyword evidence="11" id="KW-1185">Reference proteome</keyword>
<dbReference type="AlphaFoldDB" id="A0A1H9YWU6"/>
<evidence type="ECO:0000259" key="8">
    <source>
        <dbReference type="Pfam" id="PF00082"/>
    </source>
</evidence>
<keyword evidence="2 6" id="KW-0645">Protease</keyword>
<evidence type="ECO:0000256" key="2">
    <source>
        <dbReference type="ARBA" id="ARBA00022670"/>
    </source>
</evidence>